<dbReference type="CDD" id="cd14688">
    <property type="entry name" value="bZIP_YAP"/>
    <property type="match status" value="1"/>
</dbReference>
<dbReference type="EMBL" id="JAWRVE010000050">
    <property type="protein sequence ID" value="KAL1867515.1"/>
    <property type="molecule type" value="Genomic_DNA"/>
</dbReference>
<evidence type="ECO:0000313" key="3">
    <source>
        <dbReference type="EMBL" id="KAL1867515.1"/>
    </source>
</evidence>
<dbReference type="PANTHER" id="PTHR39607:SF2">
    <property type="entry name" value="BZIP DOMAIN-CONTAINING PROTEIN"/>
    <property type="match status" value="1"/>
</dbReference>
<protein>
    <recommendedName>
        <fullName evidence="2">BZIP domain-containing protein</fullName>
    </recommendedName>
</protein>
<gene>
    <name evidence="3" type="ORF">Daus18300_006359</name>
</gene>
<dbReference type="InterPro" id="IPR004827">
    <property type="entry name" value="bZIP"/>
</dbReference>
<organism evidence="3 4">
    <name type="scientific">Diaporthe australafricana</name>
    <dbReference type="NCBI Taxonomy" id="127596"/>
    <lineage>
        <taxon>Eukaryota</taxon>
        <taxon>Fungi</taxon>
        <taxon>Dikarya</taxon>
        <taxon>Ascomycota</taxon>
        <taxon>Pezizomycotina</taxon>
        <taxon>Sordariomycetes</taxon>
        <taxon>Sordariomycetidae</taxon>
        <taxon>Diaporthales</taxon>
        <taxon>Diaporthaceae</taxon>
        <taxon>Diaporthe</taxon>
    </lineage>
</organism>
<sequence>MSSSEFSAVTESIANLSLVSTDAPLQDEDERSEETLTPRQVNSPPERQAPETPSKRRHRRRSRDQSSNSGSETEIEDRSNMPSGSSSRHHHHHHHSSSSGSKKHESSSSSKHQTKGDDWSEVTEPEERRRIQNRIAQRKFREKAREQKEREERESRNEQLAGSSYQVPVPEDFMSAGGGGEYDDYLSGVPWGGVNIQHVVAMGHESESRRGSRRGGGLSDQQQQYDYNSAFYDPQLYDQSQLGGGYGGGGAGGSGGGGDDNNRYFDALSASGSSPSYLSFDSGSGYDNFSGDNSSSSGTRY</sequence>
<name>A0ABR3WV50_9PEZI</name>
<evidence type="ECO:0000256" key="1">
    <source>
        <dbReference type="SAM" id="MobiDB-lite"/>
    </source>
</evidence>
<comment type="caution">
    <text evidence="3">The sequence shown here is derived from an EMBL/GenBank/DDBJ whole genome shotgun (WGS) entry which is preliminary data.</text>
</comment>
<feature type="compositionally biased region" description="Low complexity" evidence="1">
    <location>
        <begin position="267"/>
        <end position="301"/>
    </location>
</feature>
<keyword evidence="4" id="KW-1185">Reference proteome</keyword>
<feature type="region of interest" description="Disordered" evidence="1">
    <location>
        <begin position="1"/>
        <end position="178"/>
    </location>
</feature>
<feature type="compositionally biased region" description="Basic and acidic residues" evidence="1">
    <location>
        <begin position="143"/>
        <end position="157"/>
    </location>
</feature>
<feature type="compositionally biased region" description="Gly residues" evidence="1">
    <location>
        <begin position="242"/>
        <end position="259"/>
    </location>
</feature>
<feature type="compositionally biased region" description="Polar residues" evidence="1">
    <location>
        <begin position="1"/>
        <end position="20"/>
    </location>
</feature>
<dbReference type="PROSITE" id="PS00036">
    <property type="entry name" value="BZIP_BASIC"/>
    <property type="match status" value="1"/>
</dbReference>
<accession>A0ABR3WV50</accession>
<dbReference type="Proteomes" id="UP001583177">
    <property type="component" value="Unassembled WGS sequence"/>
</dbReference>
<reference evidence="3 4" key="1">
    <citation type="journal article" date="2024" name="IMA Fungus">
        <title>IMA Genome - F19 : A genome assembly and annotation guide to empower mycologists, including annotated draft genome sequences of Ceratocystis pirilliformis, Diaporthe australafricana, Fusarium ophioides, Paecilomyces lecythidis, and Sporothrix stenoceras.</title>
        <authorList>
            <person name="Aylward J."/>
            <person name="Wilson A.M."/>
            <person name="Visagie C.M."/>
            <person name="Spraker J."/>
            <person name="Barnes I."/>
            <person name="Buitendag C."/>
            <person name="Ceriani C."/>
            <person name="Del Mar Angel L."/>
            <person name="du Plessis D."/>
            <person name="Fuchs T."/>
            <person name="Gasser K."/>
            <person name="Kramer D."/>
            <person name="Li W."/>
            <person name="Munsamy K."/>
            <person name="Piso A."/>
            <person name="Price J.L."/>
            <person name="Sonnekus B."/>
            <person name="Thomas C."/>
            <person name="van der Nest A."/>
            <person name="van Dijk A."/>
            <person name="van Heerden A."/>
            <person name="van Vuuren N."/>
            <person name="Yilmaz N."/>
            <person name="Duong T.A."/>
            <person name="van der Merwe N.A."/>
            <person name="Wingfield M.J."/>
            <person name="Wingfield B.D."/>
        </authorList>
    </citation>
    <scope>NUCLEOTIDE SEQUENCE [LARGE SCALE GENOMIC DNA]</scope>
    <source>
        <strain evidence="3 4">CMW 18300</strain>
    </source>
</reference>
<feature type="compositionally biased region" description="Basic residues" evidence="1">
    <location>
        <begin position="87"/>
        <end position="96"/>
    </location>
</feature>
<feature type="compositionally biased region" description="Polar residues" evidence="1">
    <location>
        <begin position="35"/>
        <end position="45"/>
    </location>
</feature>
<evidence type="ECO:0000313" key="4">
    <source>
        <dbReference type="Proteomes" id="UP001583177"/>
    </source>
</evidence>
<proteinExistence type="predicted"/>
<feature type="domain" description="BZIP" evidence="2">
    <location>
        <begin position="128"/>
        <end position="143"/>
    </location>
</feature>
<evidence type="ECO:0000259" key="2">
    <source>
        <dbReference type="PROSITE" id="PS00036"/>
    </source>
</evidence>
<feature type="region of interest" description="Disordered" evidence="1">
    <location>
        <begin position="203"/>
        <end position="301"/>
    </location>
</feature>
<dbReference type="PANTHER" id="PTHR39607">
    <property type="entry name" value="XANTHOCILLIN BIOSYNTHESIS CLUSTER TRANSCRIPTION FACTOR XANC-RELATED"/>
    <property type="match status" value="1"/>
</dbReference>
<dbReference type="InterPro" id="IPR052635">
    <property type="entry name" value="Sec_Metab_Biosynth_Reg"/>
</dbReference>